<sequence>MIIGRRQSLVGAGACLLAGIGVSVAGPPAAASPHTSSLAWRLAIQPDAIGRVATHRRMAFLTFDDGPDPDYTPTVLDILARFEVPATFFMIGRNLQAYPELAYTVAARGHRIANHTQNHLWLDTLPDQAVRAELGAWEDSATALRLPNSGLFRPPRGWTNATVGREAAALGLRTAFWTNCLEAQPAALTARAAGTAIARSVVPGSVLLLHDGGHLDGPNPQSIDRGRTVAALPYLLTELQRRRFALGLLPA</sequence>
<evidence type="ECO:0000313" key="4">
    <source>
        <dbReference type="Proteomes" id="UP001499938"/>
    </source>
</evidence>
<dbReference type="InterPro" id="IPR006311">
    <property type="entry name" value="TAT_signal"/>
</dbReference>
<reference evidence="3 4" key="1">
    <citation type="journal article" date="2019" name="Int. J. Syst. Evol. Microbiol.">
        <title>The Global Catalogue of Microorganisms (GCM) 10K type strain sequencing project: providing services to taxonomists for standard genome sequencing and annotation.</title>
        <authorList>
            <consortium name="The Broad Institute Genomics Platform"/>
            <consortium name="The Broad Institute Genome Sequencing Center for Infectious Disease"/>
            <person name="Wu L."/>
            <person name="Ma J."/>
        </authorList>
    </citation>
    <scope>NUCLEOTIDE SEQUENCE [LARGE SCALE GENOMIC DNA]</scope>
    <source>
        <strain evidence="3 4">JCM 15592</strain>
    </source>
</reference>
<dbReference type="Pfam" id="PF01522">
    <property type="entry name" value="Polysacc_deac_1"/>
    <property type="match status" value="1"/>
</dbReference>
<feature type="signal peptide" evidence="1">
    <location>
        <begin position="1"/>
        <end position="25"/>
    </location>
</feature>
<protein>
    <submittedName>
        <fullName evidence="3">Chitooligosaccharide deacetylase NodB</fullName>
    </submittedName>
</protein>
<comment type="caution">
    <text evidence="3">The sequence shown here is derived from an EMBL/GenBank/DDBJ whole genome shotgun (WGS) entry which is preliminary data.</text>
</comment>
<evidence type="ECO:0000313" key="3">
    <source>
        <dbReference type="EMBL" id="GAA1804565.1"/>
    </source>
</evidence>
<dbReference type="PROSITE" id="PS51677">
    <property type="entry name" value="NODB"/>
    <property type="match status" value="1"/>
</dbReference>
<dbReference type="SUPFAM" id="SSF88713">
    <property type="entry name" value="Glycoside hydrolase/deacetylase"/>
    <property type="match status" value="1"/>
</dbReference>
<feature type="domain" description="NodB homology" evidence="2">
    <location>
        <begin position="57"/>
        <end position="247"/>
    </location>
</feature>
<keyword evidence="4" id="KW-1185">Reference proteome</keyword>
<dbReference type="InterPro" id="IPR050248">
    <property type="entry name" value="Polysacc_deacetylase_ArnD"/>
</dbReference>
<proteinExistence type="predicted"/>
<dbReference type="Proteomes" id="UP001499938">
    <property type="component" value="Unassembled WGS sequence"/>
</dbReference>
<dbReference type="InterPro" id="IPR002509">
    <property type="entry name" value="NODB_dom"/>
</dbReference>
<gene>
    <name evidence="3" type="primary">nodB</name>
    <name evidence="3" type="ORF">GCM10009811_30190</name>
</gene>
<dbReference type="Gene3D" id="3.20.20.370">
    <property type="entry name" value="Glycoside hydrolase/deacetylase"/>
    <property type="match status" value="1"/>
</dbReference>
<evidence type="ECO:0000256" key="1">
    <source>
        <dbReference type="SAM" id="SignalP"/>
    </source>
</evidence>
<dbReference type="InterPro" id="IPR011330">
    <property type="entry name" value="Glyco_hydro/deAcase_b/a-brl"/>
</dbReference>
<feature type="chain" id="PRO_5046926384" evidence="1">
    <location>
        <begin position="26"/>
        <end position="251"/>
    </location>
</feature>
<dbReference type="CDD" id="cd10917">
    <property type="entry name" value="CE4_NodB_like_6s_7s"/>
    <property type="match status" value="1"/>
</dbReference>
<name>A0ABN2LZN4_9MICO</name>
<dbReference type="PROSITE" id="PS51318">
    <property type="entry name" value="TAT"/>
    <property type="match status" value="1"/>
</dbReference>
<dbReference type="RefSeq" id="WP_344087296.1">
    <property type="nucleotide sequence ID" value="NZ_BAAAPO010000046.1"/>
</dbReference>
<dbReference type="PANTHER" id="PTHR10587">
    <property type="entry name" value="GLYCOSYL TRANSFERASE-RELATED"/>
    <property type="match status" value="1"/>
</dbReference>
<accession>A0ABN2LZN4</accession>
<organism evidence="3 4">
    <name type="scientific">Nostocoides veronense</name>
    <dbReference type="NCBI Taxonomy" id="330836"/>
    <lineage>
        <taxon>Bacteria</taxon>
        <taxon>Bacillati</taxon>
        <taxon>Actinomycetota</taxon>
        <taxon>Actinomycetes</taxon>
        <taxon>Micrococcales</taxon>
        <taxon>Intrasporangiaceae</taxon>
        <taxon>Nostocoides</taxon>
    </lineage>
</organism>
<evidence type="ECO:0000259" key="2">
    <source>
        <dbReference type="PROSITE" id="PS51677"/>
    </source>
</evidence>
<dbReference type="EMBL" id="BAAAPO010000046">
    <property type="protein sequence ID" value="GAA1804565.1"/>
    <property type="molecule type" value="Genomic_DNA"/>
</dbReference>
<keyword evidence="1" id="KW-0732">Signal</keyword>